<feature type="domain" description="Major facilitator superfamily (MFS) profile" evidence="7">
    <location>
        <begin position="212"/>
        <end position="385"/>
    </location>
</feature>
<keyword evidence="5 6" id="KW-0472">Membrane</keyword>
<evidence type="ECO:0000256" key="3">
    <source>
        <dbReference type="ARBA" id="ARBA00022692"/>
    </source>
</evidence>
<evidence type="ECO:0000256" key="4">
    <source>
        <dbReference type="ARBA" id="ARBA00022989"/>
    </source>
</evidence>
<dbReference type="RefSeq" id="WP_271278897.1">
    <property type="nucleotide sequence ID" value="NZ_JAPNUD010000124.1"/>
</dbReference>
<dbReference type="SUPFAM" id="SSF103473">
    <property type="entry name" value="MFS general substrate transporter"/>
    <property type="match status" value="1"/>
</dbReference>
<feature type="transmembrane region" description="Helical" evidence="6">
    <location>
        <begin position="224"/>
        <end position="246"/>
    </location>
</feature>
<evidence type="ECO:0000256" key="1">
    <source>
        <dbReference type="ARBA" id="ARBA00004651"/>
    </source>
</evidence>
<evidence type="ECO:0000313" key="9">
    <source>
        <dbReference type="Proteomes" id="UP001212498"/>
    </source>
</evidence>
<dbReference type="EMBL" id="JAPNUD010000124">
    <property type="protein sequence ID" value="MDA0645146.1"/>
    <property type="molecule type" value="Genomic_DNA"/>
</dbReference>
<feature type="transmembrane region" description="Helical" evidence="6">
    <location>
        <begin position="342"/>
        <end position="365"/>
    </location>
</feature>
<feature type="transmembrane region" description="Helical" evidence="6">
    <location>
        <begin position="80"/>
        <end position="110"/>
    </location>
</feature>
<organism evidence="8 9">
    <name type="scientific">Nonomuraea ferruginea</name>
    <dbReference type="NCBI Taxonomy" id="46174"/>
    <lineage>
        <taxon>Bacteria</taxon>
        <taxon>Bacillati</taxon>
        <taxon>Actinomycetota</taxon>
        <taxon>Actinomycetes</taxon>
        <taxon>Streptosporangiales</taxon>
        <taxon>Streptosporangiaceae</taxon>
        <taxon>Nonomuraea</taxon>
    </lineage>
</organism>
<dbReference type="Proteomes" id="UP001212498">
    <property type="component" value="Unassembled WGS sequence"/>
</dbReference>
<feature type="transmembrane region" description="Helical" evidence="6">
    <location>
        <begin position="252"/>
        <end position="273"/>
    </location>
</feature>
<gene>
    <name evidence="8" type="ORF">OUY24_31350</name>
</gene>
<accession>A0ABT4T820</accession>
<evidence type="ECO:0000313" key="8">
    <source>
        <dbReference type="EMBL" id="MDA0645146.1"/>
    </source>
</evidence>
<protein>
    <submittedName>
        <fullName evidence="8">MFS transporter</fullName>
    </submittedName>
</protein>
<dbReference type="PANTHER" id="PTHR23513:SF11">
    <property type="entry name" value="STAPHYLOFERRIN A TRANSPORTER"/>
    <property type="match status" value="1"/>
</dbReference>
<dbReference type="PROSITE" id="PS50850">
    <property type="entry name" value="MFS"/>
    <property type="match status" value="1"/>
</dbReference>
<feature type="transmembrane region" description="Helical" evidence="6">
    <location>
        <begin position="47"/>
        <end position="68"/>
    </location>
</feature>
<keyword evidence="9" id="KW-1185">Reference proteome</keyword>
<evidence type="ECO:0000256" key="5">
    <source>
        <dbReference type="ARBA" id="ARBA00023136"/>
    </source>
</evidence>
<dbReference type="CDD" id="cd06173">
    <property type="entry name" value="MFS_MefA_like"/>
    <property type="match status" value="1"/>
</dbReference>
<dbReference type="InterPro" id="IPR011701">
    <property type="entry name" value="MFS"/>
</dbReference>
<comment type="caution">
    <text evidence="8">The sequence shown here is derived from an EMBL/GenBank/DDBJ whole genome shotgun (WGS) entry which is preliminary data.</text>
</comment>
<proteinExistence type="predicted"/>
<feature type="transmembrane region" description="Helical" evidence="6">
    <location>
        <begin position="160"/>
        <end position="186"/>
    </location>
</feature>
<feature type="transmembrane region" description="Helical" evidence="6">
    <location>
        <begin position="310"/>
        <end position="330"/>
    </location>
</feature>
<feature type="transmembrane region" description="Helical" evidence="6">
    <location>
        <begin position="285"/>
        <end position="304"/>
    </location>
</feature>
<name>A0ABT4T820_9ACTN</name>
<comment type="subcellular location">
    <subcellularLocation>
        <location evidence="1">Cell membrane</location>
        <topology evidence="1">Multi-pass membrane protein</topology>
    </subcellularLocation>
</comment>
<keyword evidence="2" id="KW-1003">Cell membrane</keyword>
<sequence length="385" mass="38549">MESGAFRHAFAVTEFRALWGAMAVVRAGTQLGRVALAVLAYERTGSAAVTALVYALTLVPALVGGPLLGGLADRYPRRRLIAVCGLARAGLIALVAVPGIPLPVLCALVFASQLLESPAVAAQMALTPDILPEDVYQAGIAIQHLTSQIVSLAGFAAGGVLVAAVGTSGSLTLNAAAFALAALIVLRGVRPHPTARTAGDGEGRRGGPLEGLRLLVSDHRLRSLLALAMLAGFQVVPEALAAPYAAGTGQGTAMVGLLMAAIPVGNVLGVFLFTRFCSTEARLRLLGPLACAASAPLVASALIPGPVAALVLWALVGMLGAYQVTANAEFVRIVPTERRGQVLGIASAALVAAQGLGMIVGGLLATHLGVTGALGVAGAAGLAAG</sequence>
<dbReference type="Pfam" id="PF07690">
    <property type="entry name" value="MFS_1"/>
    <property type="match status" value="1"/>
</dbReference>
<keyword evidence="4 6" id="KW-1133">Transmembrane helix</keyword>
<dbReference type="Gene3D" id="1.20.1250.20">
    <property type="entry name" value="MFS general substrate transporter like domains"/>
    <property type="match status" value="1"/>
</dbReference>
<dbReference type="InterPro" id="IPR036259">
    <property type="entry name" value="MFS_trans_sf"/>
</dbReference>
<keyword evidence="3 6" id="KW-0812">Transmembrane</keyword>
<evidence type="ECO:0000259" key="7">
    <source>
        <dbReference type="PROSITE" id="PS50850"/>
    </source>
</evidence>
<dbReference type="InterPro" id="IPR020846">
    <property type="entry name" value="MFS_dom"/>
</dbReference>
<dbReference type="PANTHER" id="PTHR23513">
    <property type="entry name" value="INTEGRAL MEMBRANE EFFLUX PROTEIN-RELATED"/>
    <property type="match status" value="1"/>
</dbReference>
<evidence type="ECO:0000256" key="2">
    <source>
        <dbReference type="ARBA" id="ARBA00022475"/>
    </source>
</evidence>
<feature type="non-terminal residue" evidence="8">
    <location>
        <position position="385"/>
    </location>
</feature>
<evidence type="ECO:0000256" key="6">
    <source>
        <dbReference type="SAM" id="Phobius"/>
    </source>
</evidence>
<reference evidence="8 9" key="1">
    <citation type="submission" date="2022-11" db="EMBL/GenBank/DDBJ databases">
        <title>Nonomuraea corallina sp. nov., a new species of the genus Nonomuraea isolated from sea side sediment in Thai sea.</title>
        <authorList>
            <person name="Ngamcharungchit C."/>
            <person name="Matsumoto A."/>
            <person name="Suriyachadkun C."/>
            <person name="Panbangred W."/>
            <person name="Inahashi Y."/>
            <person name="Intra B."/>
        </authorList>
    </citation>
    <scope>NUCLEOTIDE SEQUENCE [LARGE SCALE GENOMIC DNA]</scope>
    <source>
        <strain evidence="8 9">DSM 43553</strain>
    </source>
</reference>